<sequence length="151" mass="16205">MNRAEIARRIPHQGAMCLLAEASHWDECRIVCRADSHRAQNNPLRHRGRLGAACAIEYAAQAMALHGALCATGQAPVRAGFLTSLRDVHLSVAALDGLADDLTIEAERMIGDDDNVVYRFVVTAGAQPVASGRAAVRLDAGRHLDEQGART</sequence>
<dbReference type="SUPFAM" id="SSF54637">
    <property type="entry name" value="Thioesterase/thiol ester dehydrase-isomerase"/>
    <property type="match status" value="1"/>
</dbReference>
<dbReference type="AlphaFoldDB" id="A0A5E4S7R8"/>
<dbReference type="OrthoDB" id="9800188at2"/>
<gene>
    <name evidence="1" type="ORF">PTE30175_00584</name>
</gene>
<evidence type="ECO:0008006" key="3">
    <source>
        <dbReference type="Google" id="ProtNLM"/>
    </source>
</evidence>
<dbReference type="Proteomes" id="UP000414233">
    <property type="component" value="Unassembled WGS sequence"/>
</dbReference>
<proteinExistence type="predicted"/>
<name>A0A5E4S7R8_9BURK</name>
<evidence type="ECO:0000313" key="1">
    <source>
        <dbReference type="EMBL" id="VVD71345.1"/>
    </source>
</evidence>
<reference evidence="1 2" key="1">
    <citation type="submission" date="2019-08" db="EMBL/GenBank/DDBJ databases">
        <authorList>
            <person name="Peeters C."/>
        </authorList>
    </citation>
    <scope>NUCLEOTIDE SEQUENCE [LARGE SCALE GENOMIC DNA]</scope>
    <source>
        <strain evidence="1 2">LMG 30175</strain>
    </source>
</reference>
<accession>A0A5E4S7R8</accession>
<evidence type="ECO:0000313" key="2">
    <source>
        <dbReference type="Proteomes" id="UP000414233"/>
    </source>
</evidence>
<keyword evidence="2" id="KW-1185">Reference proteome</keyword>
<protein>
    <recommendedName>
        <fullName evidence="3">3-hydroxylacyl-ACP dehydratase</fullName>
    </recommendedName>
</protein>
<dbReference type="InterPro" id="IPR016776">
    <property type="entry name" value="ApeP-like_dehydratase"/>
</dbReference>
<dbReference type="RefSeq" id="WP_150695542.1">
    <property type="nucleotide sequence ID" value="NZ_CABPRZ010000002.1"/>
</dbReference>
<organism evidence="1 2">
    <name type="scientific">Pandoraea terrae</name>
    <dbReference type="NCBI Taxonomy" id="1537710"/>
    <lineage>
        <taxon>Bacteria</taxon>
        <taxon>Pseudomonadati</taxon>
        <taxon>Pseudomonadota</taxon>
        <taxon>Betaproteobacteria</taxon>
        <taxon>Burkholderiales</taxon>
        <taxon>Burkholderiaceae</taxon>
        <taxon>Pandoraea</taxon>
    </lineage>
</organism>
<dbReference type="EMBL" id="CABPRZ010000002">
    <property type="protein sequence ID" value="VVD71345.1"/>
    <property type="molecule type" value="Genomic_DNA"/>
</dbReference>
<dbReference type="Pfam" id="PF22817">
    <property type="entry name" value="ApeP-like"/>
    <property type="match status" value="1"/>
</dbReference>
<dbReference type="InterPro" id="IPR029069">
    <property type="entry name" value="HotDog_dom_sf"/>
</dbReference>
<dbReference type="Gene3D" id="3.10.129.10">
    <property type="entry name" value="Hotdog Thioesterase"/>
    <property type="match status" value="1"/>
</dbReference>